<comment type="caution">
    <text evidence="1">The sequence shown here is derived from an EMBL/GenBank/DDBJ whole genome shotgun (WGS) entry which is preliminary data.</text>
</comment>
<name>A0AAD6DG32_9EURO</name>
<accession>A0AAD6DG32</accession>
<gene>
    <name evidence="1" type="ORF">N7450_008284</name>
</gene>
<dbReference type="Proteomes" id="UP001216150">
    <property type="component" value="Unassembled WGS sequence"/>
</dbReference>
<organism evidence="1 2">
    <name type="scientific">Penicillium hetheringtonii</name>
    <dbReference type="NCBI Taxonomy" id="911720"/>
    <lineage>
        <taxon>Eukaryota</taxon>
        <taxon>Fungi</taxon>
        <taxon>Dikarya</taxon>
        <taxon>Ascomycota</taxon>
        <taxon>Pezizomycotina</taxon>
        <taxon>Eurotiomycetes</taxon>
        <taxon>Eurotiomycetidae</taxon>
        <taxon>Eurotiales</taxon>
        <taxon>Aspergillaceae</taxon>
        <taxon>Penicillium</taxon>
    </lineage>
</organism>
<keyword evidence="2" id="KW-1185">Reference proteome</keyword>
<protein>
    <submittedName>
        <fullName evidence="1">Uncharacterized protein</fullName>
    </submittedName>
</protein>
<dbReference type="AlphaFoldDB" id="A0AAD6DG32"/>
<evidence type="ECO:0000313" key="1">
    <source>
        <dbReference type="EMBL" id="KAJ5579417.1"/>
    </source>
</evidence>
<proteinExistence type="predicted"/>
<reference evidence="1 2" key="1">
    <citation type="journal article" date="2023" name="IMA Fungus">
        <title>Comparative genomic study of the Penicillium genus elucidates a diverse pangenome and 15 lateral gene transfer events.</title>
        <authorList>
            <person name="Petersen C."/>
            <person name="Sorensen T."/>
            <person name="Nielsen M.R."/>
            <person name="Sondergaard T.E."/>
            <person name="Sorensen J.L."/>
            <person name="Fitzpatrick D.A."/>
            <person name="Frisvad J.C."/>
            <person name="Nielsen K.L."/>
        </authorList>
    </citation>
    <scope>NUCLEOTIDE SEQUENCE [LARGE SCALE GENOMIC DNA]</scope>
    <source>
        <strain evidence="1 2">IBT 29057</strain>
    </source>
</reference>
<sequence length="71" mass="7724">MALCAAEGLYVQYIVQCKGPSSEEPPEASTILIYLTYLAEGICFSTTPTCSKHGGWGEVPRKEDLLQDVLT</sequence>
<dbReference type="EMBL" id="JAQJAC010000007">
    <property type="protein sequence ID" value="KAJ5579417.1"/>
    <property type="molecule type" value="Genomic_DNA"/>
</dbReference>
<evidence type="ECO:0000313" key="2">
    <source>
        <dbReference type="Proteomes" id="UP001216150"/>
    </source>
</evidence>